<evidence type="ECO:0000313" key="8">
    <source>
        <dbReference type="Proteomes" id="UP001159428"/>
    </source>
</evidence>
<accession>A0AAU9VQ50</accession>
<reference evidence="7 8" key="1">
    <citation type="submission" date="2022-05" db="EMBL/GenBank/DDBJ databases">
        <authorList>
            <consortium name="Genoscope - CEA"/>
            <person name="William W."/>
        </authorList>
    </citation>
    <scope>NUCLEOTIDE SEQUENCE [LARGE SCALE GENOMIC DNA]</scope>
</reference>
<dbReference type="InterPro" id="IPR023214">
    <property type="entry name" value="HAD_sf"/>
</dbReference>
<keyword evidence="4 6" id="KW-0460">Magnesium</keyword>
<dbReference type="Pfam" id="PF05761">
    <property type="entry name" value="5_nucleotid"/>
    <property type="match status" value="1"/>
</dbReference>
<keyword evidence="2 6" id="KW-0479">Metal-binding</keyword>
<dbReference type="SUPFAM" id="SSF56784">
    <property type="entry name" value="HAD-like"/>
    <property type="match status" value="1"/>
</dbReference>
<dbReference type="InterPro" id="IPR036412">
    <property type="entry name" value="HAD-like_sf"/>
</dbReference>
<comment type="caution">
    <text evidence="7">The sequence shown here is derived from an EMBL/GenBank/DDBJ whole genome shotgun (WGS) entry which is preliminary data.</text>
</comment>
<dbReference type="PANTHER" id="PTHR12103:SF12">
    <property type="entry name" value="FI20020P1"/>
    <property type="match status" value="1"/>
</dbReference>
<feature type="binding site" evidence="6">
    <location>
        <position position="81"/>
    </location>
    <ligand>
        <name>Mg(2+)</name>
        <dbReference type="ChEBI" id="CHEBI:18420"/>
    </ligand>
</feature>
<evidence type="ECO:0000256" key="4">
    <source>
        <dbReference type="ARBA" id="ARBA00022842"/>
    </source>
</evidence>
<comment type="cofactor">
    <cofactor evidence="6">
        <name>Mg(2+)</name>
        <dbReference type="ChEBI" id="CHEBI:18420"/>
    </cofactor>
    <text evidence="6">Binds 1 Mg(2+) ion per subunit.</text>
</comment>
<proteinExistence type="inferred from homology"/>
<dbReference type="Gene3D" id="3.40.50.1000">
    <property type="entry name" value="HAD superfamily/HAD-like"/>
    <property type="match status" value="1"/>
</dbReference>
<evidence type="ECO:0000256" key="5">
    <source>
        <dbReference type="PIRSR" id="PIRSR017434-1"/>
    </source>
</evidence>
<dbReference type="PANTHER" id="PTHR12103">
    <property type="entry name" value="5'-NUCLEOTIDASE DOMAIN-CONTAINING"/>
    <property type="match status" value="1"/>
</dbReference>
<evidence type="ECO:0000256" key="3">
    <source>
        <dbReference type="ARBA" id="ARBA00022801"/>
    </source>
</evidence>
<dbReference type="InterPro" id="IPR016695">
    <property type="entry name" value="Pur_nucleotidase"/>
</dbReference>
<dbReference type="Proteomes" id="UP001159428">
    <property type="component" value="Unassembled WGS sequence"/>
</dbReference>
<dbReference type="PIRSF" id="PIRSF017434">
    <property type="entry name" value="Purine_5'-nucleotidase"/>
    <property type="match status" value="1"/>
</dbReference>
<evidence type="ECO:0000256" key="1">
    <source>
        <dbReference type="ARBA" id="ARBA00009589"/>
    </source>
</evidence>
<dbReference type="AlphaFoldDB" id="A0AAU9VQ50"/>
<evidence type="ECO:0000313" key="7">
    <source>
        <dbReference type="EMBL" id="CAH3033108.1"/>
    </source>
</evidence>
<feature type="active site" description="Nucleophile" evidence="5">
    <location>
        <position position="81"/>
    </location>
</feature>
<feature type="binding site" evidence="6">
    <location>
        <position position="370"/>
    </location>
    <ligand>
        <name>Mg(2+)</name>
        <dbReference type="ChEBI" id="CHEBI:18420"/>
    </ligand>
</feature>
<keyword evidence="3" id="KW-0378">Hydrolase</keyword>
<sequence>MAGFRLFRGYVQRTPKFLACFQVARGEVHTKAVRTIEELESVYNERKCFINESKNYTLIDEQTIFANNELGLRHIEVYGFDYDYTLASYSNTLHYLIYDLAVKELISTYGYPRGIEVMKYDPHFAIRGLHFDTSSGLLLKVDAFHNIMLGSVYRGLQPVPNDEVFKIYEGTHLAITKINPSNFLNGPRRTMHHMIDLFSYPEMVLISNVIEFFQQRGIPYDPEYLFRDCQQAVQNVHKSGKMYQAVINDIDKYLKKSPHLGELLQRLVSSGKMLFLITNSGFEFVKKGMDHMIGKGWRDLFDVVITQARKPSFYHQQASRPFRCVDTRLYRPMWQKVSALCKGQVYIEGNIEQFKKFTGWYGPNVLYFGDHVYSDLRDPVLYHGWRTGAIIPELESEIKNGNSLEFQRSVMWLTNLQDLILQLKAFPPSSKRAQLTDEWKRERRELKLKLKALFNPRFGSVFRTYTNSTYFTRRLVRFADLYMSSVENLLNYPLNYTFYPRRAALPHEAVLDFRTNRVPQYQTYPSAKN</sequence>
<keyword evidence="8" id="KW-1185">Reference proteome</keyword>
<dbReference type="GO" id="GO:0008253">
    <property type="term" value="F:5'-nucleotidase activity"/>
    <property type="evidence" value="ECO:0007669"/>
    <property type="project" value="TreeGrafter"/>
</dbReference>
<evidence type="ECO:0000256" key="2">
    <source>
        <dbReference type="ARBA" id="ARBA00022723"/>
    </source>
</evidence>
<evidence type="ECO:0008006" key="9">
    <source>
        <dbReference type="Google" id="ProtNLM"/>
    </source>
</evidence>
<dbReference type="GO" id="GO:0046872">
    <property type="term" value="F:metal ion binding"/>
    <property type="evidence" value="ECO:0007669"/>
    <property type="project" value="UniProtKB-KW"/>
</dbReference>
<protein>
    <recommendedName>
        <fullName evidence="9">5'-nucleotidase domain-containing protein 3</fullName>
    </recommendedName>
</protein>
<dbReference type="EMBL" id="CALNXJ010000002">
    <property type="protein sequence ID" value="CAH3033108.1"/>
    <property type="molecule type" value="Genomic_DNA"/>
</dbReference>
<gene>
    <name evidence="7" type="ORF">PMEA_00010931</name>
</gene>
<name>A0AAU9VQ50_9CNID</name>
<dbReference type="InterPro" id="IPR008380">
    <property type="entry name" value="HAD-SF_hydro_IG_5-nucl"/>
</dbReference>
<dbReference type="NCBIfam" id="TIGR02244">
    <property type="entry name" value="HAD-IG-Ncltidse"/>
    <property type="match status" value="1"/>
</dbReference>
<organism evidence="7 8">
    <name type="scientific">Pocillopora meandrina</name>
    <dbReference type="NCBI Taxonomy" id="46732"/>
    <lineage>
        <taxon>Eukaryota</taxon>
        <taxon>Metazoa</taxon>
        <taxon>Cnidaria</taxon>
        <taxon>Anthozoa</taxon>
        <taxon>Hexacorallia</taxon>
        <taxon>Scleractinia</taxon>
        <taxon>Astrocoeniina</taxon>
        <taxon>Pocilloporidae</taxon>
        <taxon>Pocillopora</taxon>
    </lineage>
</organism>
<feature type="active site" description="Proton donor" evidence="5">
    <location>
        <position position="83"/>
    </location>
</feature>
<comment type="similarity">
    <text evidence="1">Belongs to the 5'(3')-deoxyribonucleotidase family.</text>
</comment>
<feature type="binding site" evidence="6">
    <location>
        <position position="83"/>
    </location>
    <ligand>
        <name>GMP</name>
        <dbReference type="ChEBI" id="CHEBI:58115"/>
    </ligand>
</feature>
<evidence type="ECO:0000256" key="6">
    <source>
        <dbReference type="PIRSR" id="PIRSR017434-2"/>
    </source>
</evidence>